<comment type="caution">
    <text evidence="2">The sequence shown here is derived from an EMBL/GenBank/DDBJ whole genome shotgun (WGS) entry which is preliminary data.</text>
</comment>
<name>A0AA44IDN8_STRE0</name>
<dbReference type="AlphaFoldDB" id="A0AA44IDN8"/>
<organism evidence="2 3">
    <name type="scientific">Streptomyces somaliensis (strain ATCC 33201 / DSM 40738 / JCM 12659 / KCTC 9044 / NCTC 11332 / NRRL B-12077 / IP 733)</name>
    <dbReference type="NCBI Taxonomy" id="1134445"/>
    <lineage>
        <taxon>Bacteria</taxon>
        <taxon>Bacillati</taxon>
        <taxon>Actinomycetota</taxon>
        <taxon>Actinomycetes</taxon>
        <taxon>Kitasatosporales</taxon>
        <taxon>Streptomycetaceae</taxon>
        <taxon>Streptomyces</taxon>
    </lineage>
</organism>
<dbReference type="Pfam" id="PF01882">
    <property type="entry name" value="DUF58"/>
    <property type="match status" value="1"/>
</dbReference>
<dbReference type="RefSeq" id="WP_168439128.1">
    <property type="nucleotide sequence ID" value="NZ_JAAXOU010000121.1"/>
</dbReference>
<gene>
    <name evidence="2" type="ORF">HGA06_12335</name>
</gene>
<dbReference type="PANTHER" id="PTHR33608:SF3">
    <property type="entry name" value="SLR2013 PROTEIN"/>
    <property type="match status" value="1"/>
</dbReference>
<evidence type="ECO:0000313" key="2">
    <source>
        <dbReference type="EMBL" id="NKY14919.1"/>
    </source>
</evidence>
<evidence type="ECO:0000259" key="1">
    <source>
        <dbReference type="Pfam" id="PF01882"/>
    </source>
</evidence>
<feature type="domain" description="DUF58" evidence="1">
    <location>
        <begin position="198"/>
        <end position="374"/>
    </location>
</feature>
<keyword evidence="3" id="KW-1185">Reference proteome</keyword>
<accession>A0AA44IDN8</accession>
<sequence>MALTGRTALLAAIGSLPVGILAPSWTGMLAVNVPLSLAILCDYALAAPVRTLRFTRSGDTSVRLGESAQVHLLLENPSRRRLRADVRDAWPPSSWPGGTGRAASRHKVTVPAGERRRLTTVLRPTRRGDRQAERITVRSYGPLGLAARQGGHRLPWTVRVLPPFTSRKHLPSRLARLRELDGRTSVLTRGEGTEFDSLREYVPGDDTRSIDWRATARQSNVAVRTWRPERDRHLLLVLDTGRTSAGRVGDVPRLDAAMDAALLLTALASRAGDRVDLLAYDRRLRARVQGRTAGDSLPAMVGVMATLEPELVETDAHGLSSAALADAPRRSLIVLLTGLDAAPIEEGFLPVLPQLTRRHTVVVASVSDPHVEEMTRSRGTAEAVYGAAAGAQAQAQRRRTAEQLRRHGVTVVDAGPEDLAPALADAYLALKAAGRL</sequence>
<evidence type="ECO:0000313" key="3">
    <source>
        <dbReference type="Proteomes" id="UP000570003"/>
    </source>
</evidence>
<protein>
    <submittedName>
        <fullName evidence="2">DUF58 domain-containing protein</fullName>
    </submittedName>
</protein>
<dbReference type="Proteomes" id="UP000570003">
    <property type="component" value="Unassembled WGS sequence"/>
</dbReference>
<dbReference type="InterPro" id="IPR002881">
    <property type="entry name" value="DUF58"/>
</dbReference>
<dbReference type="EMBL" id="JAAXOU010000121">
    <property type="protein sequence ID" value="NKY14919.1"/>
    <property type="molecule type" value="Genomic_DNA"/>
</dbReference>
<reference evidence="2 3" key="1">
    <citation type="submission" date="2020-04" db="EMBL/GenBank/DDBJ databases">
        <title>MicrobeNet Type strains.</title>
        <authorList>
            <person name="Nicholson A.C."/>
        </authorList>
    </citation>
    <scope>NUCLEOTIDE SEQUENCE [LARGE SCALE GENOMIC DNA]</scope>
    <source>
        <strain evidence="2 3">DSM 40738</strain>
    </source>
</reference>
<proteinExistence type="predicted"/>
<dbReference type="PANTHER" id="PTHR33608">
    <property type="entry name" value="BLL2464 PROTEIN"/>
    <property type="match status" value="1"/>
</dbReference>